<gene>
    <name evidence="5" type="ORF">B9H04_13510</name>
</gene>
<feature type="domain" description="HTH tetR-type" evidence="4">
    <location>
        <begin position="10"/>
        <end position="70"/>
    </location>
</feature>
<evidence type="ECO:0000256" key="1">
    <source>
        <dbReference type="ARBA" id="ARBA00023125"/>
    </source>
</evidence>
<evidence type="ECO:0000259" key="4">
    <source>
        <dbReference type="PROSITE" id="PS50977"/>
    </source>
</evidence>
<dbReference type="InterPro" id="IPR001647">
    <property type="entry name" value="HTH_TetR"/>
</dbReference>
<dbReference type="PROSITE" id="PS50977">
    <property type="entry name" value="HTH_TETR_2"/>
    <property type="match status" value="1"/>
</dbReference>
<dbReference type="InterPro" id="IPR009057">
    <property type="entry name" value="Homeodomain-like_sf"/>
</dbReference>
<comment type="caution">
    <text evidence="5">The sequence shown here is derived from an EMBL/GenBank/DDBJ whole genome shotgun (WGS) entry which is preliminary data.</text>
</comment>
<keyword evidence="1 2" id="KW-0238">DNA-binding</keyword>
<dbReference type="RefSeq" id="WP_049931349.1">
    <property type="nucleotide sequence ID" value="NZ_ATXS01000005.1"/>
</dbReference>
<dbReference type="PANTHER" id="PTHR43479:SF11">
    <property type="entry name" value="ACREF_ENVCD OPERON REPRESSOR-RELATED"/>
    <property type="match status" value="1"/>
</dbReference>
<feature type="region of interest" description="Disordered" evidence="3">
    <location>
        <begin position="122"/>
        <end position="159"/>
    </location>
</feature>
<accession>A0A1X4GJ90</accession>
<feature type="compositionally biased region" description="Low complexity" evidence="3">
    <location>
        <begin position="122"/>
        <end position="140"/>
    </location>
</feature>
<name>A0A1X4GJ90_HALEZ</name>
<organism evidence="5 6">
    <name type="scientific">Halorubrum ezzemoulense DSM 17463</name>
    <dbReference type="NCBI Taxonomy" id="1121945"/>
    <lineage>
        <taxon>Archaea</taxon>
        <taxon>Methanobacteriati</taxon>
        <taxon>Methanobacteriota</taxon>
        <taxon>Stenosarchaea group</taxon>
        <taxon>Halobacteria</taxon>
        <taxon>Halobacteriales</taxon>
        <taxon>Haloferacaceae</taxon>
        <taxon>Halorubrum</taxon>
    </lineage>
</organism>
<feature type="compositionally biased region" description="Basic and acidic residues" evidence="3">
    <location>
        <begin position="144"/>
        <end position="158"/>
    </location>
</feature>
<evidence type="ECO:0000256" key="2">
    <source>
        <dbReference type="PROSITE-ProRule" id="PRU00335"/>
    </source>
</evidence>
<protein>
    <submittedName>
        <fullName evidence="5">TetR family transcriptional regulator</fullName>
    </submittedName>
</protein>
<dbReference type="SUPFAM" id="SSF46689">
    <property type="entry name" value="Homeodomain-like"/>
    <property type="match status" value="1"/>
</dbReference>
<evidence type="ECO:0000313" key="5">
    <source>
        <dbReference type="EMBL" id="OSO97067.1"/>
    </source>
</evidence>
<dbReference type="Gene3D" id="1.10.357.10">
    <property type="entry name" value="Tetracycline Repressor, domain 2"/>
    <property type="match status" value="1"/>
</dbReference>
<dbReference type="Pfam" id="PF00440">
    <property type="entry name" value="TetR_N"/>
    <property type="match status" value="1"/>
</dbReference>
<reference evidence="5 6" key="1">
    <citation type="submission" date="2017-04" db="EMBL/GenBank/DDBJ databases">
        <title>MLSA of the genus Halorubrum.</title>
        <authorList>
            <person name="De La Haba R."/>
            <person name="Sanchez-Porro C."/>
            <person name="Infante-Dominguez C."/>
            <person name="Ventosa A."/>
        </authorList>
    </citation>
    <scope>NUCLEOTIDE SEQUENCE [LARGE SCALE GENOMIC DNA]</scope>
    <source>
        <strain evidence="5 6">DSM 17463</strain>
    </source>
</reference>
<dbReference type="PANTHER" id="PTHR43479">
    <property type="entry name" value="ACREF/ENVCD OPERON REPRESSOR-RELATED"/>
    <property type="match status" value="1"/>
</dbReference>
<proteinExistence type="predicted"/>
<dbReference type="AlphaFoldDB" id="A0A1X4GJ90"/>
<dbReference type="STRING" id="1121945.GCA_000421805_01534"/>
<sequence>MARFTDEDRERIREELIEAGHKLFAQFGFDRTRVNDITEEVGIGTSTFYQFFDSKEQLYLVVLVSERDQLFEQLEAVIGEVETPQAEAEMILRTTLKQVRSNPLIRRLFVEGEIRRIDEQLNGTNYDDGTSTGDNNNTGTISKGDSDNKPDTGAEADFRVLPQPEAWVARDDVRIDDPDIVRGLLRSLLFVTQAQNTPIVLNETYDEVEEALIDTVITGLFADESMTSCDDHSG</sequence>
<dbReference type="Proteomes" id="UP000193587">
    <property type="component" value="Unassembled WGS sequence"/>
</dbReference>
<evidence type="ECO:0000313" key="6">
    <source>
        <dbReference type="Proteomes" id="UP000193587"/>
    </source>
</evidence>
<evidence type="ECO:0000256" key="3">
    <source>
        <dbReference type="SAM" id="MobiDB-lite"/>
    </source>
</evidence>
<feature type="DNA-binding region" description="H-T-H motif" evidence="2">
    <location>
        <begin position="33"/>
        <end position="52"/>
    </location>
</feature>
<dbReference type="PRINTS" id="PR00455">
    <property type="entry name" value="HTHTETR"/>
</dbReference>
<dbReference type="GO" id="GO:0003677">
    <property type="term" value="F:DNA binding"/>
    <property type="evidence" value="ECO:0007669"/>
    <property type="project" value="UniProtKB-UniRule"/>
</dbReference>
<dbReference type="InterPro" id="IPR050624">
    <property type="entry name" value="HTH-type_Tx_Regulator"/>
</dbReference>
<dbReference type="EMBL" id="NEDJ01000056">
    <property type="protein sequence ID" value="OSO97067.1"/>
    <property type="molecule type" value="Genomic_DNA"/>
</dbReference>